<evidence type="ECO:0000256" key="1">
    <source>
        <dbReference type="ARBA" id="ARBA00007959"/>
    </source>
</evidence>
<sequence length="56" mass="6306">MVCIPCIVIPVLLWVYKKFLEPYIYPVIAPFIKRVWPKKAVQETTATKRGQGGSAG</sequence>
<comment type="similarity">
    <text evidence="1">Belongs to the UPF0729 family.</text>
</comment>
<dbReference type="InterPro" id="IPR026776">
    <property type="entry name" value="UPF0729_C18orf32-like"/>
</dbReference>
<dbReference type="PANTHER" id="PTHR13456:SF0">
    <property type="entry name" value="UPF0729 PROTEIN C18ORF32"/>
    <property type="match status" value="1"/>
</dbReference>
<protein>
    <submittedName>
        <fullName evidence="2">Uncharacterized protein C18orf32-like protein</fullName>
    </submittedName>
</protein>
<evidence type="ECO:0000313" key="3">
    <source>
        <dbReference type="Proteomes" id="UP000296049"/>
    </source>
</evidence>
<dbReference type="AlphaFoldDB" id="R0L9H4"/>
<name>R0L9H4_ANAPL</name>
<dbReference type="PANTHER" id="PTHR13456">
    <property type="entry name" value="UPF0729 PROTEIN C18ORF32"/>
    <property type="match status" value="1"/>
</dbReference>
<gene>
    <name evidence="2" type="ORF">Anapl_16557</name>
</gene>
<reference evidence="3" key="1">
    <citation type="journal article" date="2013" name="Nat. Genet.">
        <title>The duck genome and transcriptome provide insight into an avian influenza virus reservoir species.</title>
        <authorList>
            <person name="Huang Y."/>
            <person name="Li Y."/>
            <person name="Burt D.W."/>
            <person name="Chen H."/>
            <person name="Zhang Y."/>
            <person name="Qian W."/>
            <person name="Kim H."/>
            <person name="Gan S."/>
            <person name="Zhao Y."/>
            <person name="Li J."/>
            <person name="Yi K."/>
            <person name="Feng H."/>
            <person name="Zhu P."/>
            <person name="Li B."/>
            <person name="Liu Q."/>
            <person name="Fairley S."/>
            <person name="Magor K.E."/>
            <person name="Du Z."/>
            <person name="Hu X."/>
            <person name="Goodman L."/>
            <person name="Tafer H."/>
            <person name="Vignal A."/>
            <person name="Lee T."/>
            <person name="Kim K.W."/>
            <person name="Sheng Z."/>
            <person name="An Y."/>
            <person name="Searle S."/>
            <person name="Herrero J."/>
            <person name="Groenen M.A."/>
            <person name="Crooijmans R.P."/>
            <person name="Faraut T."/>
            <person name="Cai Q."/>
            <person name="Webster R.G."/>
            <person name="Aldridge J.R."/>
            <person name="Warren W.C."/>
            <person name="Bartschat S."/>
            <person name="Kehr S."/>
            <person name="Marz M."/>
            <person name="Stadler P.F."/>
            <person name="Smith J."/>
            <person name="Kraus R.H."/>
            <person name="Zhao Y."/>
            <person name="Ren L."/>
            <person name="Fei J."/>
            <person name="Morisson M."/>
            <person name="Kaiser P."/>
            <person name="Griffin D.K."/>
            <person name="Rao M."/>
            <person name="Pitel F."/>
            <person name="Wang J."/>
            <person name="Li N."/>
        </authorList>
    </citation>
    <scope>NUCLEOTIDE SEQUENCE [LARGE SCALE GENOMIC DNA]</scope>
</reference>
<dbReference type="EMBL" id="KB743549">
    <property type="protein sequence ID" value="EOA98114.1"/>
    <property type="molecule type" value="Genomic_DNA"/>
</dbReference>
<accession>R0L9H4</accession>
<dbReference type="Proteomes" id="UP000296049">
    <property type="component" value="Unassembled WGS sequence"/>
</dbReference>
<proteinExistence type="inferred from homology"/>
<organism evidence="2 3">
    <name type="scientific">Anas platyrhynchos</name>
    <name type="common">Mallard</name>
    <name type="synonym">Anas boschas</name>
    <dbReference type="NCBI Taxonomy" id="8839"/>
    <lineage>
        <taxon>Eukaryota</taxon>
        <taxon>Metazoa</taxon>
        <taxon>Chordata</taxon>
        <taxon>Craniata</taxon>
        <taxon>Vertebrata</taxon>
        <taxon>Euteleostomi</taxon>
        <taxon>Archelosauria</taxon>
        <taxon>Archosauria</taxon>
        <taxon>Dinosauria</taxon>
        <taxon>Saurischia</taxon>
        <taxon>Theropoda</taxon>
        <taxon>Coelurosauria</taxon>
        <taxon>Aves</taxon>
        <taxon>Neognathae</taxon>
        <taxon>Galloanserae</taxon>
        <taxon>Anseriformes</taxon>
        <taxon>Anatidae</taxon>
        <taxon>Anatinae</taxon>
        <taxon>Anas</taxon>
    </lineage>
</organism>
<keyword evidence="3" id="KW-1185">Reference proteome</keyword>
<feature type="non-terminal residue" evidence="2">
    <location>
        <position position="56"/>
    </location>
</feature>
<dbReference type="Pfam" id="PF14975">
    <property type="entry name" value="DUF4512"/>
    <property type="match status" value="1"/>
</dbReference>
<evidence type="ECO:0000313" key="2">
    <source>
        <dbReference type="EMBL" id="EOA98114.1"/>
    </source>
</evidence>